<evidence type="ECO:0000256" key="1">
    <source>
        <dbReference type="SAM" id="MobiDB-lite"/>
    </source>
</evidence>
<reference evidence="5 6" key="1">
    <citation type="submission" date="2020-06" db="EMBL/GenBank/DDBJ databases">
        <title>NJ-3-1, isolated from saline soil.</title>
        <authorList>
            <person name="Cui H.L."/>
            <person name="Shi X."/>
        </authorList>
    </citation>
    <scope>NUCLEOTIDE SEQUENCE [LARGE SCALE GENOMIC DNA]</scope>
    <source>
        <strain evidence="5 6">NJ-3-1</strain>
    </source>
</reference>
<evidence type="ECO:0000259" key="3">
    <source>
        <dbReference type="Pfam" id="PF18069"/>
    </source>
</evidence>
<dbReference type="InterPro" id="IPR055772">
    <property type="entry name" value="DUF7348"/>
</dbReference>
<evidence type="ECO:0000313" key="5">
    <source>
        <dbReference type="EMBL" id="QLG61663.1"/>
    </source>
</evidence>
<dbReference type="Proteomes" id="UP000509626">
    <property type="component" value="Chromosome"/>
</dbReference>
<feature type="region of interest" description="Disordered" evidence="1">
    <location>
        <begin position="15"/>
        <end position="36"/>
    </location>
</feature>
<gene>
    <name evidence="5" type="ORF">HUG12_07955</name>
</gene>
<evidence type="ECO:0000259" key="4">
    <source>
        <dbReference type="Pfam" id="PF24039"/>
    </source>
</evidence>
<dbReference type="GeneID" id="56037384"/>
<organism evidence="5 6">
    <name type="scientific">Halorarum salinum</name>
    <dbReference type="NCBI Taxonomy" id="2743089"/>
    <lineage>
        <taxon>Archaea</taxon>
        <taxon>Methanobacteriati</taxon>
        <taxon>Methanobacteriota</taxon>
        <taxon>Stenosarchaea group</taxon>
        <taxon>Halobacteria</taxon>
        <taxon>Halobacteriales</taxon>
        <taxon>Haloferacaceae</taxon>
        <taxon>Halorarum</taxon>
    </lineage>
</organism>
<feature type="domain" description="DR2241 stabilising" evidence="3">
    <location>
        <begin position="114"/>
        <end position="224"/>
    </location>
</feature>
<proteinExistence type="predicted"/>
<name>A0A7D5QFS6_9EURY</name>
<keyword evidence="6" id="KW-1185">Reference proteome</keyword>
<dbReference type="InterPro" id="IPR041181">
    <property type="entry name" value="DR2241_middle"/>
</dbReference>
<dbReference type="Pfam" id="PF18069">
    <property type="entry name" value="DR2241"/>
    <property type="match status" value="1"/>
</dbReference>
<dbReference type="Gene3D" id="3.30.70.2320">
    <property type="match status" value="1"/>
</dbReference>
<dbReference type="RefSeq" id="WP_179268248.1">
    <property type="nucleotide sequence ID" value="NZ_CP058579.1"/>
</dbReference>
<feature type="domain" description="DR2241 4Fe-4S iron-sulfur cluster binding" evidence="2">
    <location>
        <begin position="225"/>
        <end position="305"/>
    </location>
</feature>
<protein>
    <submittedName>
        <fullName evidence="5">Uncharacterized protein</fullName>
    </submittedName>
</protein>
<dbReference type="InterPro" id="IPR041346">
    <property type="entry name" value="DR2241_Fer4"/>
</dbReference>
<feature type="domain" description="DUF7348" evidence="4">
    <location>
        <begin position="26"/>
        <end position="93"/>
    </location>
</feature>
<sequence length="383" mass="42389">MRAAQFDALVTAVDAESGSGGAEGADDAERAADATGSDGVAFEGLAVSRDADGGYRFETPDVTAAGLPEPELRTHAEGSPYVTNWYFWEREVGRRGSPRRAFLRRAEAADDRPVPERYDALREGLVTEWGQLRIEATLGADGARRYDLRHVDDAGRDVAELDSHDDPLDAREIAKLDGDGRYRPLKTAPSLRTGWAFPDLGPRAVLEAVEAFYPATVANWYREREGDLDVSHWRETAERQTGIYDVVDELPREAVEHVAEACCVDSQCLKRREWEYEAGDDLAADGGDGPFPCREPCSVVVAASRTWTKLEREAEREYTFTLTPSEKEQIEAVLEAVAEGRVGGIREADVAEGANRYRTRYLRAKRTDESGDLCGIPTERDDE</sequence>
<dbReference type="AlphaFoldDB" id="A0A7D5QFS6"/>
<dbReference type="Pfam" id="PF18009">
    <property type="entry name" value="Fer4_23"/>
    <property type="match status" value="1"/>
</dbReference>
<dbReference type="KEGG" id="halu:HUG12_07955"/>
<evidence type="ECO:0000313" key="6">
    <source>
        <dbReference type="Proteomes" id="UP000509626"/>
    </source>
</evidence>
<dbReference type="EMBL" id="CP058579">
    <property type="protein sequence ID" value="QLG61663.1"/>
    <property type="molecule type" value="Genomic_DNA"/>
</dbReference>
<dbReference type="Gene3D" id="3.30.1360.190">
    <property type="match status" value="1"/>
</dbReference>
<dbReference type="OrthoDB" id="194676at2157"/>
<accession>A0A7D5QFS6</accession>
<evidence type="ECO:0000259" key="2">
    <source>
        <dbReference type="Pfam" id="PF18009"/>
    </source>
</evidence>
<dbReference type="Pfam" id="PF24039">
    <property type="entry name" value="DUF7348"/>
    <property type="match status" value="1"/>
</dbReference>